<dbReference type="PANTHER" id="PTHR46494:SF1">
    <property type="entry name" value="CORA FAMILY METAL ION TRANSPORTER (EUROFUNG)"/>
    <property type="match status" value="1"/>
</dbReference>
<name>A0A9X0QEU1_9BACT</name>
<evidence type="ECO:0000256" key="7">
    <source>
        <dbReference type="ARBA" id="ARBA00023136"/>
    </source>
</evidence>
<evidence type="ECO:0000313" key="9">
    <source>
        <dbReference type="EMBL" id="MBB5329087.1"/>
    </source>
</evidence>
<protein>
    <submittedName>
        <fullName evidence="9">Magnesium transporter</fullName>
    </submittedName>
</protein>
<dbReference type="GO" id="GO:0050897">
    <property type="term" value="F:cobalt ion binding"/>
    <property type="evidence" value="ECO:0007669"/>
    <property type="project" value="TreeGrafter"/>
</dbReference>
<organism evidence="9 10">
    <name type="scientific">Tunturiibacter gelidiferens</name>
    <dbReference type="NCBI Taxonomy" id="3069689"/>
    <lineage>
        <taxon>Bacteria</taxon>
        <taxon>Pseudomonadati</taxon>
        <taxon>Acidobacteriota</taxon>
        <taxon>Terriglobia</taxon>
        <taxon>Terriglobales</taxon>
        <taxon>Acidobacteriaceae</taxon>
        <taxon>Tunturiibacter</taxon>
    </lineage>
</organism>
<sequence length="294" mass="33138">MPWYQLEDANDPKLDALAKQYNLHPLHLEDARNHDESVKVDSGAAYTFAVFKPVRLIPDLDNPGEEMPSFSPIDIFAGKDFLITISDPTCPTTEQALARARRDGDDEHPAKLVSLILDTIVDLYFPAIDHFDDRIDQLEDKVFDDPSPEILQSVFAIKRELIDLRRVLVNTRDASLHLQRDPNTIIDAENQPYVRDTYDHVARLLDSVETQRDLLNNTLDIYLSSVSNRTNEVVKVLTILGTVALPAIAISGVYGMNLKGLPFEESPHGAEWIIGITIVVTGILLYVLRKLDWL</sequence>
<dbReference type="Proteomes" id="UP000535182">
    <property type="component" value="Unassembled WGS sequence"/>
</dbReference>
<evidence type="ECO:0000256" key="3">
    <source>
        <dbReference type="ARBA" id="ARBA00022448"/>
    </source>
</evidence>
<dbReference type="PANTHER" id="PTHR46494">
    <property type="entry name" value="CORA FAMILY METAL ION TRANSPORTER (EUROFUNG)"/>
    <property type="match status" value="1"/>
</dbReference>
<gene>
    <name evidence="9" type="ORF">HDF14_002703</name>
</gene>
<evidence type="ECO:0000256" key="1">
    <source>
        <dbReference type="ARBA" id="ARBA00004651"/>
    </source>
</evidence>
<dbReference type="GO" id="GO:0015095">
    <property type="term" value="F:magnesium ion transmembrane transporter activity"/>
    <property type="evidence" value="ECO:0007669"/>
    <property type="project" value="TreeGrafter"/>
</dbReference>
<keyword evidence="4" id="KW-1003">Cell membrane</keyword>
<dbReference type="GO" id="GO:0005886">
    <property type="term" value="C:plasma membrane"/>
    <property type="evidence" value="ECO:0007669"/>
    <property type="project" value="UniProtKB-SubCell"/>
</dbReference>
<feature type="transmembrane region" description="Helical" evidence="8">
    <location>
        <begin position="269"/>
        <end position="288"/>
    </location>
</feature>
<dbReference type="GO" id="GO:0000287">
    <property type="term" value="F:magnesium ion binding"/>
    <property type="evidence" value="ECO:0007669"/>
    <property type="project" value="TreeGrafter"/>
</dbReference>
<keyword evidence="5 8" id="KW-0812">Transmembrane</keyword>
<keyword evidence="7 8" id="KW-0472">Membrane</keyword>
<dbReference type="Gene3D" id="1.20.58.340">
    <property type="entry name" value="Magnesium transport protein CorA, transmembrane region"/>
    <property type="match status" value="2"/>
</dbReference>
<comment type="caution">
    <text evidence="9">The sequence shown here is derived from an EMBL/GenBank/DDBJ whole genome shotgun (WGS) entry which is preliminary data.</text>
</comment>
<dbReference type="EMBL" id="JACHEB010000005">
    <property type="protein sequence ID" value="MBB5329087.1"/>
    <property type="molecule type" value="Genomic_DNA"/>
</dbReference>
<evidence type="ECO:0000256" key="8">
    <source>
        <dbReference type="SAM" id="Phobius"/>
    </source>
</evidence>
<dbReference type="SUPFAM" id="SSF143865">
    <property type="entry name" value="CorA soluble domain-like"/>
    <property type="match status" value="1"/>
</dbReference>
<dbReference type="GO" id="GO:0015087">
    <property type="term" value="F:cobalt ion transmembrane transporter activity"/>
    <property type="evidence" value="ECO:0007669"/>
    <property type="project" value="TreeGrafter"/>
</dbReference>
<dbReference type="Pfam" id="PF01544">
    <property type="entry name" value="CorA"/>
    <property type="match status" value="1"/>
</dbReference>
<dbReference type="SUPFAM" id="SSF144083">
    <property type="entry name" value="Magnesium transport protein CorA, transmembrane region"/>
    <property type="match status" value="1"/>
</dbReference>
<dbReference type="AlphaFoldDB" id="A0A9X0QEU1"/>
<comment type="subcellular location">
    <subcellularLocation>
        <location evidence="1">Cell membrane</location>
        <topology evidence="1">Multi-pass membrane protein</topology>
    </subcellularLocation>
</comment>
<dbReference type="FunFam" id="1.20.58.340:FF:000012">
    <property type="entry name" value="Magnesium transport protein CorA"/>
    <property type="match status" value="1"/>
</dbReference>
<dbReference type="InterPro" id="IPR045863">
    <property type="entry name" value="CorA_TM1_TM2"/>
</dbReference>
<evidence type="ECO:0000256" key="4">
    <source>
        <dbReference type="ARBA" id="ARBA00022475"/>
    </source>
</evidence>
<evidence type="ECO:0000256" key="5">
    <source>
        <dbReference type="ARBA" id="ARBA00022692"/>
    </source>
</evidence>
<keyword evidence="6 8" id="KW-1133">Transmembrane helix</keyword>
<feature type="transmembrane region" description="Helical" evidence="8">
    <location>
        <begin position="236"/>
        <end position="257"/>
    </location>
</feature>
<dbReference type="Gene3D" id="3.30.460.20">
    <property type="entry name" value="CorA soluble domain-like"/>
    <property type="match status" value="1"/>
</dbReference>
<dbReference type="InterPro" id="IPR045861">
    <property type="entry name" value="CorA_cytoplasmic_dom"/>
</dbReference>
<dbReference type="RefSeq" id="WP_183977234.1">
    <property type="nucleotide sequence ID" value="NZ_JACHEB010000005.1"/>
</dbReference>
<evidence type="ECO:0000256" key="2">
    <source>
        <dbReference type="ARBA" id="ARBA00009765"/>
    </source>
</evidence>
<evidence type="ECO:0000313" key="10">
    <source>
        <dbReference type="Proteomes" id="UP000535182"/>
    </source>
</evidence>
<dbReference type="CDD" id="cd12822">
    <property type="entry name" value="TmCorA-like"/>
    <property type="match status" value="1"/>
</dbReference>
<keyword evidence="10" id="KW-1185">Reference proteome</keyword>
<proteinExistence type="inferred from homology"/>
<dbReference type="InterPro" id="IPR002523">
    <property type="entry name" value="MgTranspt_CorA/ZnTranspt_ZntB"/>
</dbReference>
<reference evidence="9 10" key="1">
    <citation type="submission" date="2020-08" db="EMBL/GenBank/DDBJ databases">
        <title>Genomic Encyclopedia of Type Strains, Phase IV (KMG-V): Genome sequencing to study the core and pangenomes of soil and plant-associated prokaryotes.</title>
        <authorList>
            <person name="Whitman W."/>
        </authorList>
    </citation>
    <scope>NUCLEOTIDE SEQUENCE [LARGE SCALE GENOMIC DNA]</scope>
    <source>
        <strain evidence="9 10">X5P2</strain>
    </source>
</reference>
<accession>A0A9X0QEU1</accession>
<keyword evidence="3" id="KW-0813">Transport</keyword>
<comment type="similarity">
    <text evidence="2">Belongs to the CorA metal ion transporter (MIT) (TC 1.A.35) family.</text>
</comment>
<evidence type="ECO:0000256" key="6">
    <source>
        <dbReference type="ARBA" id="ARBA00022989"/>
    </source>
</evidence>